<proteinExistence type="predicted"/>
<evidence type="ECO:0000259" key="1">
    <source>
        <dbReference type="Pfam" id="PF10124"/>
    </source>
</evidence>
<name>A0A443K248_9RHOB</name>
<dbReference type="InterPro" id="IPR018774">
    <property type="entry name" value="Phage_Mu_GpT"/>
</dbReference>
<dbReference type="AlphaFoldDB" id="A0A443K248"/>
<feature type="domain" description="Bacteriophage Mu GpT" evidence="1">
    <location>
        <begin position="8"/>
        <end position="298"/>
    </location>
</feature>
<reference evidence="2 3" key="1">
    <citation type="submission" date="2019-01" db="EMBL/GenBank/DDBJ databases">
        <title>Sinorhodobacter populi sp. nov. isolated from the symptomatic bark tissue of Populus euramericana canker.</title>
        <authorList>
            <person name="Xu G."/>
        </authorList>
    </citation>
    <scope>NUCLEOTIDE SEQUENCE [LARGE SCALE GENOMIC DNA]</scope>
    <source>
        <strain evidence="2 3">07D10-4-3</strain>
    </source>
</reference>
<sequence length="298" mass="32628">MKLTSQALDALRVGFKATYQAAFDAEAGREDYLKIAEIVTSTAGEEKYGWLGELPGMREWIGARVVHGLAEHDYAIKNKDFELTVAVDRNHIEDDTLGTYGTRFKTLGRAAARNPNQLVFGALKAGFSTNCYDGQSFFDTDHPVIGEDGKMTTVANTDGGTGAPWFLLATREIIKPILFQNRKDPQFVSKDAPTDDNVFSKKQFVYGVDARRNVGYGMWQMAWGSKQTLDAEHYKAARGAIGGMKGDHGSPLGINPNLLVVPRSLEGAALELLNAERNAAGATNVWKGTAELFVCDWL</sequence>
<dbReference type="RefSeq" id="WP_128233818.1">
    <property type="nucleotide sequence ID" value="NZ_SAUY01000038.1"/>
</dbReference>
<accession>A0A443K248</accession>
<protein>
    <recommendedName>
        <fullName evidence="1">Bacteriophage Mu GpT domain-containing protein</fullName>
    </recommendedName>
</protein>
<dbReference type="Proteomes" id="UP000284451">
    <property type="component" value="Unassembled WGS sequence"/>
</dbReference>
<dbReference type="EMBL" id="SAUY01000038">
    <property type="protein sequence ID" value="RWR26793.1"/>
    <property type="molecule type" value="Genomic_DNA"/>
</dbReference>
<dbReference type="Pfam" id="PF10124">
    <property type="entry name" value="Mu-like_gpT"/>
    <property type="match status" value="1"/>
</dbReference>
<comment type="caution">
    <text evidence="2">The sequence shown here is derived from an EMBL/GenBank/DDBJ whole genome shotgun (WGS) entry which is preliminary data.</text>
</comment>
<organism evidence="2 3">
    <name type="scientific">Paenirhodobacter populi</name>
    <dbReference type="NCBI Taxonomy" id="2306993"/>
    <lineage>
        <taxon>Bacteria</taxon>
        <taxon>Pseudomonadati</taxon>
        <taxon>Pseudomonadota</taxon>
        <taxon>Alphaproteobacteria</taxon>
        <taxon>Rhodobacterales</taxon>
        <taxon>Rhodobacter group</taxon>
        <taxon>Paenirhodobacter</taxon>
    </lineage>
</organism>
<reference evidence="2 3" key="2">
    <citation type="submission" date="2019-01" db="EMBL/GenBank/DDBJ databases">
        <authorList>
            <person name="Li Y."/>
        </authorList>
    </citation>
    <scope>NUCLEOTIDE SEQUENCE [LARGE SCALE GENOMIC DNA]</scope>
    <source>
        <strain evidence="2 3">07D10-4-3</strain>
    </source>
</reference>
<evidence type="ECO:0000313" key="2">
    <source>
        <dbReference type="EMBL" id="RWR26793.1"/>
    </source>
</evidence>
<gene>
    <name evidence="2" type="ORF">D2T29_19645</name>
</gene>
<evidence type="ECO:0000313" key="3">
    <source>
        <dbReference type="Proteomes" id="UP000284451"/>
    </source>
</evidence>